<evidence type="ECO:0000256" key="10">
    <source>
        <dbReference type="RuleBase" id="RU003915"/>
    </source>
</evidence>
<feature type="domain" description="PPIase FKBP-type" evidence="12">
    <location>
        <begin position="6"/>
        <end position="118"/>
    </location>
</feature>
<keyword evidence="5 9" id="KW-0697">Rotamase</keyword>
<organism evidence="13 14">
    <name type="scientific">Deinococcus navajonensis</name>
    <dbReference type="NCBI Taxonomy" id="309884"/>
    <lineage>
        <taxon>Bacteria</taxon>
        <taxon>Thermotogati</taxon>
        <taxon>Deinococcota</taxon>
        <taxon>Deinococci</taxon>
        <taxon>Deinococcales</taxon>
        <taxon>Deinococcaceae</taxon>
        <taxon>Deinococcus</taxon>
    </lineage>
</organism>
<comment type="function">
    <text evidence="8">Also involved in hydrogenase metallocenter assembly, probably by participating in the nickel insertion step. This function in hydrogenase biosynthesis requires chaperone activity and the presence of the metal-binding domain, but not PPIase activity.</text>
</comment>
<reference evidence="14" key="1">
    <citation type="journal article" date="2019" name="Int. J. Syst. Evol. Microbiol.">
        <title>The Global Catalogue of Microorganisms (GCM) 10K type strain sequencing project: providing services to taxonomists for standard genome sequencing and annotation.</title>
        <authorList>
            <consortium name="The Broad Institute Genomics Platform"/>
            <consortium name="The Broad Institute Genome Sequencing Center for Infectious Disease"/>
            <person name="Wu L."/>
            <person name="Ma J."/>
        </authorList>
    </citation>
    <scope>NUCLEOTIDE SEQUENCE [LARGE SCALE GENOMIC DNA]</scope>
    <source>
        <strain evidence="14">CCUG 56029</strain>
    </source>
</reference>
<evidence type="ECO:0000256" key="5">
    <source>
        <dbReference type="ARBA" id="ARBA00023110"/>
    </source>
</evidence>
<protein>
    <recommendedName>
        <fullName evidence="10">Peptidyl-prolyl cis-trans isomerase</fullName>
        <ecNumber evidence="10">5.2.1.8</ecNumber>
    </recommendedName>
</protein>
<evidence type="ECO:0000256" key="1">
    <source>
        <dbReference type="ARBA" id="ARBA00000971"/>
    </source>
</evidence>
<evidence type="ECO:0000256" key="11">
    <source>
        <dbReference type="SAM" id="MobiDB-lite"/>
    </source>
</evidence>
<name>A0ABV8XUG2_9DEIO</name>
<dbReference type="Gene3D" id="3.10.50.40">
    <property type="match status" value="1"/>
</dbReference>
<keyword evidence="14" id="KW-1185">Reference proteome</keyword>
<dbReference type="PANTHER" id="PTHR47861:SF3">
    <property type="entry name" value="FKBP-TYPE PEPTIDYL-PROLYL CIS-TRANS ISOMERASE SLYD"/>
    <property type="match status" value="1"/>
</dbReference>
<feature type="region of interest" description="Disordered" evidence="11">
    <location>
        <begin position="59"/>
        <end position="82"/>
    </location>
</feature>
<comment type="catalytic activity">
    <reaction evidence="1 9 10">
        <text>[protein]-peptidylproline (omega=180) = [protein]-peptidylproline (omega=0)</text>
        <dbReference type="Rhea" id="RHEA:16237"/>
        <dbReference type="Rhea" id="RHEA-COMP:10747"/>
        <dbReference type="Rhea" id="RHEA-COMP:10748"/>
        <dbReference type="ChEBI" id="CHEBI:83833"/>
        <dbReference type="ChEBI" id="CHEBI:83834"/>
        <dbReference type="EC" id="5.2.1.8"/>
    </reaction>
</comment>
<keyword evidence="7 9" id="KW-0413">Isomerase</keyword>
<dbReference type="RefSeq" id="WP_380042071.1">
    <property type="nucleotide sequence ID" value="NZ_JBHSEH010000028.1"/>
</dbReference>
<dbReference type="Pfam" id="PF00254">
    <property type="entry name" value="FKBP_C"/>
    <property type="match status" value="1"/>
</dbReference>
<keyword evidence="4" id="KW-0963">Cytoplasm</keyword>
<evidence type="ECO:0000259" key="12">
    <source>
        <dbReference type="PROSITE" id="PS50059"/>
    </source>
</evidence>
<dbReference type="InterPro" id="IPR001179">
    <property type="entry name" value="PPIase_FKBP_dom"/>
</dbReference>
<proteinExistence type="inferred from homology"/>
<sequence length="159" mass="17405">MNISQDKVVELDYKLTVDGEVIDQSEPGEPLTYLHGHSNIIPGLEKALEGKTTGDALQVTVQPEEGYGERDEDNTDELDRADFDDDIEMGATYYAQSEDGSVIPFTVISVDGEKVTVDFNPPLAGMTLNFDVKVLSVRDATSEELDHGHAHSAGMHDHE</sequence>
<comment type="caution">
    <text evidence="13">The sequence shown here is derived from an EMBL/GenBank/DDBJ whole genome shotgun (WGS) entry which is preliminary data.</text>
</comment>
<comment type="similarity">
    <text evidence="3 10">Belongs to the FKBP-type PPIase family.</text>
</comment>
<evidence type="ECO:0000256" key="9">
    <source>
        <dbReference type="PROSITE-ProRule" id="PRU00277"/>
    </source>
</evidence>
<comment type="subcellular location">
    <subcellularLocation>
        <location evidence="2">Cytoplasm</location>
    </subcellularLocation>
</comment>
<evidence type="ECO:0000256" key="2">
    <source>
        <dbReference type="ARBA" id="ARBA00004496"/>
    </source>
</evidence>
<dbReference type="InterPro" id="IPR046357">
    <property type="entry name" value="PPIase_dom_sf"/>
</dbReference>
<evidence type="ECO:0000313" key="13">
    <source>
        <dbReference type="EMBL" id="MFC4427980.1"/>
    </source>
</evidence>
<dbReference type="EMBL" id="JBHSEH010000028">
    <property type="protein sequence ID" value="MFC4427980.1"/>
    <property type="molecule type" value="Genomic_DNA"/>
</dbReference>
<dbReference type="PANTHER" id="PTHR47861">
    <property type="entry name" value="FKBP-TYPE PEPTIDYL-PROLYL CIS-TRANS ISOMERASE SLYD"/>
    <property type="match status" value="1"/>
</dbReference>
<dbReference type="GO" id="GO:0003755">
    <property type="term" value="F:peptidyl-prolyl cis-trans isomerase activity"/>
    <property type="evidence" value="ECO:0007669"/>
    <property type="project" value="UniProtKB-EC"/>
</dbReference>
<dbReference type="EC" id="5.2.1.8" evidence="10"/>
<evidence type="ECO:0000256" key="3">
    <source>
        <dbReference type="ARBA" id="ARBA00006577"/>
    </source>
</evidence>
<evidence type="ECO:0000256" key="6">
    <source>
        <dbReference type="ARBA" id="ARBA00023186"/>
    </source>
</evidence>
<dbReference type="Proteomes" id="UP001595998">
    <property type="component" value="Unassembled WGS sequence"/>
</dbReference>
<evidence type="ECO:0000256" key="4">
    <source>
        <dbReference type="ARBA" id="ARBA00022490"/>
    </source>
</evidence>
<evidence type="ECO:0000256" key="7">
    <source>
        <dbReference type="ARBA" id="ARBA00023235"/>
    </source>
</evidence>
<dbReference type="SUPFAM" id="SSF54534">
    <property type="entry name" value="FKBP-like"/>
    <property type="match status" value="1"/>
</dbReference>
<evidence type="ECO:0000256" key="8">
    <source>
        <dbReference type="ARBA" id="ARBA00037071"/>
    </source>
</evidence>
<gene>
    <name evidence="13" type="ORF">ACFOZ9_17360</name>
</gene>
<accession>A0ABV8XUG2</accession>
<evidence type="ECO:0000313" key="14">
    <source>
        <dbReference type="Proteomes" id="UP001595998"/>
    </source>
</evidence>
<dbReference type="PROSITE" id="PS50059">
    <property type="entry name" value="FKBP_PPIASE"/>
    <property type="match status" value="1"/>
</dbReference>
<keyword evidence="6" id="KW-0143">Chaperone</keyword>